<keyword evidence="3" id="KW-1185">Reference proteome</keyword>
<protein>
    <submittedName>
        <fullName evidence="2">Putative membrane protein</fullName>
    </submittedName>
</protein>
<keyword evidence="1" id="KW-0472">Membrane</keyword>
<evidence type="ECO:0000313" key="2">
    <source>
        <dbReference type="EMBL" id="TCO52839.1"/>
    </source>
</evidence>
<feature type="transmembrane region" description="Helical" evidence="1">
    <location>
        <begin position="20"/>
        <end position="42"/>
    </location>
</feature>
<keyword evidence="1" id="KW-0812">Transmembrane</keyword>
<keyword evidence="1" id="KW-1133">Transmembrane helix</keyword>
<evidence type="ECO:0000256" key="1">
    <source>
        <dbReference type="SAM" id="Phobius"/>
    </source>
</evidence>
<organism evidence="2 3">
    <name type="scientific">Actinocrispum wychmicini</name>
    <dbReference type="NCBI Taxonomy" id="1213861"/>
    <lineage>
        <taxon>Bacteria</taxon>
        <taxon>Bacillati</taxon>
        <taxon>Actinomycetota</taxon>
        <taxon>Actinomycetes</taxon>
        <taxon>Pseudonocardiales</taxon>
        <taxon>Pseudonocardiaceae</taxon>
        <taxon>Actinocrispum</taxon>
    </lineage>
</organism>
<proteinExistence type="predicted"/>
<dbReference type="OrthoDB" id="428263at2"/>
<dbReference type="AlphaFoldDB" id="A0A4R2JA71"/>
<sequence length="179" mass="19544">MDSRFTALNSLIMEENMDVFRGAVLIAATAALGLNAGLFYGFSCSVMVSLRGVDDRTFVTVMQKINRDIQNGWFFVSFIGSLLFTTLALVLFVGRSGSILLPVGVGLAFYVLSMAITIRVNIPMNIRLDRADPVQMGELTLRKAREGFEAPWFRANTGRALASTGGFLALCWALVQFSG</sequence>
<dbReference type="Proteomes" id="UP000295680">
    <property type="component" value="Unassembled WGS sequence"/>
</dbReference>
<feature type="transmembrane region" description="Helical" evidence="1">
    <location>
        <begin position="72"/>
        <end position="93"/>
    </location>
</feature>
<reference evidence="2 3" key="1">
    <citation type="submission" date="2019-03" db="EMBL/GenBank/DDBJ databases">
        <title>Genomic Encyclopedia of Type Strains, Phase IV (KMG-IV): sequencing the most valuable type-strain genomes for metagenomic binning, comparative biology and taxonomic classification.</title>
        <authorList>
            <person name="Goeker M."/>
        </authorList>
    </citation>
    <scope>NUCLEOTIDE SEQUENCE [LARGE SCALE GENOMIC DNA]</scope>
    <source>
        <strain evidence="2 3">DSM 45934</strain>
    </source>
</reference>
<accession>A0A4R2JA71</accession>
<dbReference type="Pfam" id="PF08592">
    <property type="entry name" value="Anthrone_oxy"/>
    <property type="match status" value="1"/>
</dbReference>
<comment type="caution">
    <text evidence="2">The sequence shown here is derived from an EMBL/GenBank/DDBJ whole genome shotgun (WGS) entry which is preliminary data.</text>
</comment>
<name>A0A4R2JA71_9PSEU</name>
<dbReference type="EMBL" id="SLWS01000011">
    <property type="protein sequence ID" value="TCO52839.1"/>
    <property type="molecule type" value="Genomic_DNA"/>
</dbReference>
<gene>
    <name evidence="2" type="ORF">EV192_11133</name>
</gene>
<evidence type="ECO:0000313" key="3">
    <source>
        <dbReference type="Proteomes" id="UP000295680"/>
    </source>
</evidence>
<feature type="transmembrane region" description="Helical" evidence="1">
    <location>
        <begin position="99"/>
        <end position="120"/>
    </location>
</feature>
<dbReference type="InterPro" id="IPR013901">
    <property type="entry name" value="Anthrone_oxy"/>
</dbReference>